<dbReference type="InterPro" id="IPR043502">
    <property type="entry name" value="DNA/RNA_pol_sf"/>
</dbReference>
<dbReference type="SUPFAM" id="SSF56672">
    <property type="entry name" value="DNA/RNA polymerases"/>
    <property type="match status" value="1"/>
</dbReference>
<reference evidence="1 2" key="1">
    <citation type="journal article" date="2022" name="Nat. Plants">
        <title>Genomes of leafy and leafless Platanthera orchids illuminate the evolution of mycoheterotrophy.</title>
        <authorList>
            <person name="Li M.H."/>
            <person name="Liu K.W."/>
            <person name="Li Z."/>
            <person name="Lu H.C."/>
            <person name="Ye Q.L."/>
            <person name="Zhang D."/>
            <person name="Wang J.Y."/>
            <person name="Li Y.F."/>
            <person name="Zhong Z.M."/>
            <person name="Liu X."/>
            <person name="Yu X."/>
            <person name="Liu D.K."/>
            <person name="Tu X.D."/>
            <person name="Liu B."/>
            <person name="Hao Y."/>
            <person name="Liao X.Y."/>
            <person name="Jiang Y.T."/>
            <person name="Sun W.H."/>
            <person name="Chen J."/>
            <person name="Chen Y.Q."/>
            <person name="Ai Y."/>
            <person name="Zhai J.W."/>
            <person name="Wu S.S."/>
            <person name="Zhou Z."/>
            <person name="Hsiao Y.Y."/>
            <person name="Wu W.L."/>
            <person name="Chen Y.Y."/>
            <person name="Lin Y.F."/>
            <person name="Hsu J.L."/>
            <person name="Li C.Y."/>
            <person name="Wang Z.W."/>
            <person name="Zhao X."/>
            <person name="Zhong W.Y."/>
            <person name="Ma X.K."/>
            <person name="Ma L."/>
            <person name="Huang J."/>
            <person name="Chen G.Z."/>
            <person name="Huang M.Z."/>
            <person name="Huang L."/>
            <person name="Peng D.H."/>
            <person name="Luo Y.B."/>
            <person name="Zou S.Q."/>
            <person name="Chen S.P."/>
            <person name="Lan S."/>
            <person name="Tsai W.C."/>
            <person name="Van de Peer Y."/>
            <person name="Liu Z.J."/>
        </authorList>
    </citation>
    <scope>NUCLEOTIDE SEQUENCE [LARGE SCALE GENOMIC DNA]</scope>
    <source>
        <strain evidence="1">Lor287</strain>
    </source>
</reference>
<gene>
    <name evidence="1" type="ORF">KSP39_PZI016655</name>
</gene>
<accession>A0AAP0G0X2</accession>
<evidence type="ECO:0000313" key="1">
    <source>
        <dbReference type="EMBL" id="KAK8931091.1"/>
    </source>
</evidence>
<dbReference type="Proteomes" id="UP001418222">
    <property type="component" value="Unassembled WGS sequence"/>
</dbReference>
<organism evidence="1 2">
    <name type="scientific">Platanthera zijinensis</name>
    <dbReference type="NCBI Taxonomy" id="2320716"/>
    <lineage>
        <taxon>Eukaryota</taxon>
        <taxon>Viridiplantae</taxon>
        <taxon>Streptophyta</taxon>
        <taxon>Embryophyta</taxon>
        <taxon>Tracheophyta</taxon>
        <taxon>Spermatophyta</taxon>
        <taxon>Magnoliopsida</taxon>
        <taxon>Liliopsida</taxon>
        <taxon>Asparagales</taxon>
        <taxon>Orchidaceae</taxon>
        <taxon>Orchidoideae</taxon>
        <taxon>Orchideae</taxon>
        <taxon>Orchidinae</taxon>
        <taxon>Platanthera</taxon>
    </lineage>
</organism>
<evidence type="ECO:0008006" key="3">
    <source>
        <dbReference type="Google" id="ProtNLM"/>
    </source>
</evidence>
<sequence length="131" mass="14589">MSGCRPADTPIEANHKMSCDDGKEIENIHEFQRLVGRLIYLAHTRPDIAYVVSVINQFMIAPKTRLADAANRILRYLKSSPGCGILFSPNSALKIEVYTDADWVGSVDDRRSTSGYCSLVSGKPVTWRSKK</sequence>
<name>A0AAP0G0X2_9ASPA</name>
<dbReference type="AlphaFoldDB" id="A0AAP0G0X2"/>
<proteinExistence type="predicted"/>
<dbReference type="EMBL" id="JBBWWQ010000014">
    <property type="protein sequence ID" value="KAK8931091.1"/>
    <property type="molecule type" value="Genomic_DNA"/>
</dbReference>
<dbReference type="PANTHER" id="PTHR11439">
    <property type="entry name" value="GAG-POL-RELATED RETROTRANSPOSON"/>
    <property type="match status" value="1"/>
</dbReference>
<dbReference type="PANTHER" id="PTHR11439:SF467">
    <property type="entry name" value="INTEGRASE CATALYTIC DOMAIN-CONTAINING PROTEIN"/>
    <property type="match status" value="1"/>
</dbReference>
<protein>
    <recommendedName>
        <fullName evidence="3">Mitochondrial protein</fullName>
    </recommendedName>
</protein>
<evidence type="ECO:0000313" key="2">
    <source>
        <dbReference type="Proteomes" id="UP001418222"/>
    </source>
</evidence>
<keyword evidence="2" id="KW-1185">Reference proteome</keyword>
<comment type="caution">
    <text evidence="1">The sequence shown here is derived from an EMBL/GenBank/DDBJ whole genome shotgun (WGS) entry which is preliminary data.</text>
</comment>